<dbReference type="Proteomes" id="UP000076420">
    <property type="component" value="Unassembled WGS sequence"/>
</dbReference>
<name>A0A2C9M4P5_BIOGL</name>
<sequence>MRPTSAKPLLIRRSPKVARDCKPGALDLRPDLCHGPSVCKNQFFLCCEYCLTYFTLPTRTTISRYACVYTQIDGIPELCTDISICQTNLRVWCCNYCSKVKNYTATTTTTTTTKLAPPKDCAPGDLDLLPALCTNISICQTDRSRCCDYCSRMENYTVTITIEITSPQDCAPGDLDLLPALCTNNSICQTNRSLCCDYCSRVENYTVTWTTEITSPKDCAPGDLDLLPAMCANISICLTNRSFCCDYCSRVENYTVTMTTGITSPKECVLGEPDLKPELCTSPSVCQTEPLMCCNYCTYNSGAIFSLYDTWIYLWFYIHLFLFLSKQMSA</sequence>
<accession>A0A2C9M4P5</accession>
<evidence type="ECO:0000256" key="1">
    <source>
        <dbReference type="SAM" id="Phobius"/>
    </source>
</evidence>
<dbReference type="AlphaFoldDB" id="A0A2C9M4P5"/>
<organism evidence="2 3">
    <name type="scientific">Biomphalaria glabrata</name>
    <name type="common">Bloodfluke planorb</name>
    <name type="synonym">Freshwater snail</name>
    <dbReference type="NCBI Taxonomy" id="6526"/>
    <lineage>
        <taxon>Eukaryota</taxon>
        <taxon>Metazoa</taxon>
        <taxon>Spiralia</taxon>
        <taxon>Lophotrochozoa</taxon>
        <taxon>Mollusca</taxon>
        <taxon>Gastropoda</taxon>
        <taxon>Heterobranchia</taxon>
        <taxon>Euthyneura</taxon>
        <taxon>Panpulmonata</taxon>
        <taxon>Hygrophila</taxon>
        <taxon>Lymnaeoidea</taxon>
        <taxon>Planorbidae</taxon>
        <taxon>Biomphalaria</taxon>
    </lineage>
</organism>
<dbReference type="OrthoDB" id="6187012at2759"/>
<keyword evidence="1" id="KW-0472">Membrane</keyword>
<dbReference type="VEuPathDB" id="VectorBase:BGLB038501"/>
<keyword evidence="1" id="KW-1133">Transmembrane helix</keyword>
<proteinExistence type="predicted"/>
<keyword evidence="1" id="KW-0812">Transmembrane</keyword>
<reference evidence="2" key="1">
    <citation type="submission" date="2020-05" db="UniProtKB">
        <authorList>
            <consortium name="EnsemblMetazoa"/>
        </authorList>
    </citation>
    <scope>IDENTIFICATION</scope>
    <source>
        <strain evidence="2">BB02</strain>
    </source>
</reference>
<dbReference type="KEGG" id="bgt:106051760"/>
<gene>
    <name evidence="2" type="primary">106051760</name>
</gene>
<feature type="transmembrane region" description="Helical" evidence="1">
    <location>
        <begin position="303"/>
        <end position="324"/>
    </location>
</feature>
<dbReference type="VEuPathDB" id="VectorBase:BGLAX_045654"/>
<evidence type="ECO:0000313" key="3">
    <source>
        <dbReference type="Proteomes" id="UP000076420"/>
    </source>
</evidence>
<protein>
    <submittedName>
        <fullName evidence="2">Uncharacterized protein</fullName>
    </submittedName>
</protein>
<evidence type="ECO:0000313" key="2">
    <source>
        <dbReference type="EnsemblMetazoa" id="BGLB038501-PB"/>
    </source>
</evidence>
<dbReference type="EnsemblMetazoa" id="BGLB038501-RB">
    <property type="protein sequence ID" value="BGLB038501-PB"/>
    <property type="gene ID" value="BGLB038501"/>
</dbReference>